<dbReference type="EMBL" id="MFNF01000004">
    <property type="protein sequence ID" value="OGH04347.1"/>
    <property type="molecule type" value="Genomic_DNA"/>
</dbReference>
<dbReference type="GO" id="GO:0005524">
    <property type="term" value="F:ATP binding"/>
    <property type="evidence" value="ECO:0007669"/>
    <property type="project" value="UniProtKB-UniRule"/>
</dbReference>
<comment type="similarity">
    <text evidence="1 8">Belongs to the cytidylate kinase family. Type 1 subfamily.</text>
</comment>
<evidence type="ECO:0000256" key="2">
    <source>
        <dbReference type="ARBA" id="ARBA00022679"/>
    </source>
</evidence>
<comment type="catalytic activity">
    <reaction evidence="6 8">
        <text>dCMP + ATP = dCDP + ADP</text>
        <dbReference type="Rhea" id="RHEA:25094"/>
        <dbReference type="ChEBI" id="CHEBI:30616"/>
        <dbReference type="ChEBI" id="CHEBI:57566"/>
        <dbReference type="ChEBI" id="CHEBI:58593"/>
        <dbReference type="ChEBI" id="CHEBI:456216"/>
        <dbReference type="EC" id="2.7.4.25"/>
    </reaction>
</comment>
<dbReference type="Proteomes" id="UP000177583">
    <property type="component" value="Unassembled WGS sequence"/>
</dbReference>
<evidence type="ECO:0000256" key="5">
    <source>
        <dbReference type="ARBA" id="ARBA00022840"/>
    </source>
</evidence>
<dbReference type="Pfam" id="PF02224">
    <property type="entry name" value="Cytidylate_kin"/>
    <property type="match status" value="1"/>
</dbReference>
<keyword evidence="4 8" id="KW-0418">Kinase</keyword>
<evidence type="ECO:0000313" key="10">
    <source>
        <dbReference type="EMBL" id="OGH04347.1"/>
    </source>
</evidence>
<dbReference type="GO" id="GO:0006220">
    <property type="term" value="P:pyrimidine nucleotide metabolic process"/>
    <property type="evidence" value="ECO:0007669"/>
    <property type="project" value="UniProtKB-UniRule"/>
</dbReference>
<name>A0A1F6H1S5_9PROT</name>
<organism evidence="10 11">
    <name type="scientific">Candidatus Lambdaproteobacteria bacterium RIFOXYD2_FULL_56_26</name>
    <dbReference type="NCBI Taxonomy" id="1817773"/>
    <lineage>
        <taxon>Bacteria</taxon>
        <taxon>Pseudomonadati</taxon>
        <taxon>Pseudomonadota</taxon>
        <taxon>Candidatus Lambdaproteobacteria</taxon>
    </lineage>
</organism>
<gene>
    <name evidence="8" type="primary">cmk</name>
    <name evidence="10" type="ORF">A2557_10895</name>
</gene>
<dbReference type="InterPro" id="IPR027417">
    <property type="entry name" value="P-loop_NTPase"/>
</dbReference>
<sequence length="219" mass="24547">MIITLDGPAGSGKSTIAQRLAKVLGIEYIDSGALYRTLTLFALRRFGTVQGFEGEVAQYFEAHPNALEVKFETHRQRIWLEGEEIKDQIRDLELTRQIRFVAGHPGCREVVNGLMKNLAQSYSVVVDGRDIGTVVFPESKNKFYLDAPSSVRAKRRALELGEPISGPGFERMVQEIEDRDRSDQQRPIAPLVCATDAKRLDTGEMGVEEVLAWISQRLV</sequence>
<evidence type="ECO:0000256" key="3">
    <source>
        <dbReference type="ARBA" id="ARBA00022741"/>
    </source>
</evidence>
<dbReference type="EC" id="2.7.4.25" evidence="8"/>
<evidence type="ECO:0000259" key="9">
    <source>
        <dbReference type="Pfam" id="PF02224"/>
    </source>
</evidence>
<proteinExistence type="inferred from homology"/>
<dbReference type="InterPro" id="IPR011994">
    <property type="entry name" value="Cytidylate_kinase_dom"/>
</dbReference>
<comment type="catalytic activity">
    <reaction evidence="7 8">
        <text>CMP + ATP = CDP + ADP</text>
        <dbReference type="Rhea" id="RHEA:11600"/>
        <dbReference type="ChEBI" id="CHEBI:30616"/>
        <dbReference type="ChEBI" id="CHEBI:58069"/>
        <dbReference type="ChEBI" id="CHEBI:60377"/>
        <dbReference type="ChEBI" id="CHEBI:456216"/>
        <dbReference type="EC" id="2.7.4.25"/>
    </reaction>
</comment>
<dbReference type="CDD" id="cd02020">
    <property type="entry name" value="CMPK"/>
    <property type="match status" value="1"/>
</dbReference>
<dbReference type="Gene3D" id="3.40.50.300">
    <property type="entry name" value="P-loop containing nucleotide triphosphate hydrolases"/>
    <property type="match status" value="1"/>
</dbReference>
<feature type="domain" description="Cytidylate kinase" evidence="9">
    <location>
        <begin position="3"/>
        <end position="215"/>
    </location>
</feature>
<evidence type="ECO:0000256" key="6">
    <source>
        <dbReference type="ARBA" id="ARBA00047615"/>
    </source>
</evidence>
<dbReference type="GO" id="GO:0036430">
    <property type="term" value="F:CMP kinase activity"/>
    <property type="evidence" value="ECO:0007669"/>
    <property type="project" value="RHEA"/>
</dbReference>
<dbReference type="SUPFAM" id="SSF52540">
    <property type="entry name" value="P-loop containing nucleoside triphosphate hydrolases"/>
    <property type="match status" value="1"/>
</dbReference>
<evidence type="ECO:0000256" key="1">
    <source>
        <dbReference type="ARBA" id="ARBA00009427"/>
    </source>
</evidence>
<evidence type="ECO:0000256" key="8">
    <source>
        <dbReference type="HAMAP-Rule" id="MF_00238"/>
    </source>
</evidence>
<protein>
    <recommendedName>
        <fullName evidence="8">Cytidylate kinase</fullName>
        <shortName evidence="8">CK</shortName>
        <ecNumber evidence="8">2.7.4.25</ecNumber>
    </recommendedName>
    <alternativeName>
        <fullName evidence="8">Cytidine monophosphate kinase</fullName>
        <shortName evidence="8">CMP kinase</shortName>
    </alternativeName>
</protein>
<dbReference type="GO" id="GO:0036431">
    <property type="term" value="F:dCMP kinase activity"/>
    <property type="evidence" value="ECO:0007669"/>
    <property type="project" value="InterPro"/>
</dbReference>
<keyword evidence="8" id="KW-0963">Cytoplasm</keyword>
<accession>A0A1F6H1S5</accession>
<comment type="subcellular location">
    <subcellularLocation>
        <location evidence="8">Cytoplasm</location>
    </subcellularLocation>
</comment>
<dbReference type="NCBIfam" id="TIGR00017">
    <property type="entry name" value="cmk"/>
    <property type="match status" value="1"/>
</dbReference>
<feature type="binding site" evidence="8">
    <location>
        <begin position="7"/>
        <end position="15"/>
    </location>
    <ligand>
        <name>ATP</name>
        <dbReference type="ChEBI" id="CHEBI:30616"/>
    </ligand>
</feature>
<keyword evidence="3 8" id="KW-0547">Nucleotide-binding</keyword>
<dbReference type="HAMAP" id="MF_00238">
    <property type="entry name" value="Cytidyl_kinase_type1"/>
    <property type="match status" value="1"/>
</dbReference>
<evidence type="ECO:0000256" key="4">
    <source>
        <dbReference type="ARBA" id="ARBA00022777"/>
    </source>
</evidence>
<evidence type="ECO:0000256" key="7">
    <source>
        <dbReference type="ARBA" id="ARBA00048478"/>
    </source>
</evidence>
<dbReference type="GO" id="GO:0005737">
    <property type="term" value="C:cytoplasm"/>
    <property type="evidence" value="ECO:0007669"/>
    <property type="project" value="UniProtKB-SubCell"/>
</dbReference>
<dbReference type="InterPro" id="IPR003136">
    <property type="entry name" value="Cytidylate_kin"/>
</dbReference>
<keyword evidence="5 8" id="KW-0067">ATP-binding</keyword>
<comment type="caution">
    <text evidence="10">The sequence shown here is derived from an EMBL/GenBank/DDBJ whole genome shotgun (WGS) entry which is preliminary data.</text>
</comment>
<evidence type="ECO:0000313" key="11">
    <source>
        <dbReference type="Proteomes" id="UP000177583"/>
    </source>
</evidence>
<keyword evidence="2 8" id="KW-0808">Transferase</keyword>
<reference evidence="10 11" key="1">
    <citation type="journal article" date="2016" name="Nat. Commun.">
        <title>Thousands of microbial genomes shed light on interconnected biogeochemical processes in an aquifer system.</title>
        <authorList>
            <person name="Anantharaman K."/>
            <person name="Brown C.T."/>
            <person name="Hug L.A."/>
            <person name="Sharon I."/>
            <person name="Castelle C.J."/>
            <person name="Probst A.J."/>
            <person name="Thomas B.C."/>
            <person name="Singh A."/>
            <person name="Wilkins M.J."/>
            <person name="Karaoz U."/>
            <person name="Brodie E.L."/>
            <person name="Williams K.H."/>
            <person name="Hubbard S.S."/>
            <person name="Banfield J.F."/>
        </authorList>
    </citation>
    <scope>NUCLEOTIDE SEQUENCE [LARGE SCALE GENOMIC DNA]</scope>
</reference>
<dbReference type="AlphaFoldDB" id="A0A1F6H1S5"/>